<name>A0A2G5D308_AQUCA</name>
<evidence type="ECO:0000313" key="1">
    <source>
        <dbReference type="EMBL" id="PIA37896.1"/>
    </source>
</evidence>
<organism evidence="1 2">
    <name type="scientific">Aquilegia coerulea</name>
    <name type="common">Rocky mountain columbine</name>
    <dbReference type="NCBI Taxonomy" id="218851"/>
    <lineage>
        <taxon>Eukaryota</taxon>
        <taxon>Viridiplantae</taxon>
        <taxon>Streptophyta</taxon>
        <taxon>Embryophyta</taxon>
        <taxon>Tracheophyta</taxon>
        <taxon>Spermatophyta</taxon>
        <taxon>Magnoliopsida</taxon>
        <taxon>Ranunculales</taxon>
        <taxon>Ranunculaceae</taxon>
        <taxon>Thalictroideae</taxon>
        <taxon>Aquilegia</taxon>
    </lineage>
</organism>
<accession>A0A2G5D308</accession>
<evidence type="ECO:0000313" key="2">
    <source>
        <dbReference type="Proteomes" id="UP000230069"/>
    </source>
</evidence>
<dbReference type="Proteomes" id="UP000230069">
    <property type="component" value="Unassembled WGS sequence"/>
</dbReference>
<keyword evidence="2" id="KW-1185">Reference proteome</keyword>
<proteinExistence type="predicted"/>
<dbReference type="InParanoid" id="A0A2G5D308"/>
<sequence length="92" mass="10543">MNLVVHATLFKVDELDSLNLVMFAVCFAEKSENLYFYVVANCKSFSCYISLLSSVLIMHISVFCRKFGNYSVFYPDNLHGLCDDQVVEEKIL</sequence>
<gene>
    <name evidence="1" type="ORF">AQUCO_02900029v1</name>
</gene>
<reference evidence="1 2" key="1">
    <citation type="submission" date="2017-09" db="EMBL/GenBank/DDBJ databases">
        <title>WGS assembly of Aquilegia coerulea Goldsmith.</title>
        <authorList>
            <person name="Hodges S."/>
            <person name="Kramer E."/>
            <person name="Nordborg M."/>
            <person name="Tomkins J."/>
            <person name="Borevitz J."/>
            <person name="Derieg N."/>
            <person name="Yan J."/>
            <person name="Mihaltcheva S."/>
            <person name="Hayes R.D."/>
            <person name="Rokhsar D."/>
        </authorList>
    </citation>
    <scope>NUCLEOTIDE SEQUENCE [LARGE SCALE GENOMIC DNA]</scope>
    <source>
        <strain evidence="2">cv. Goldsmith</strain>
    </source>
</reference>
<dbReference type="AlphaFoldDB" id="A0A2G5D308"/>
<protein>
    <submittedName>
        <fullName evidence="1">Uncharacterized protein</fullName>
    </submittedName>
</protein>
<dbReference type="EMBL" id="KZ305046">
    <property type="protein sequence ID" value="PIA37896.1"/>
    <property type="molecule type" value="Genomic_DNA"/>
</dbReference>